<comment type="caution">
    <text evidence="7">The sequence shown here is derived from an EMBL/GenBank/DDBJ whole genome shotgun (WGS) entry which is preliminary data.</text>
</comment>
<dbReference type="GO" id="GO:0005737">
    <property type="term" value="C:cytoplasm"/>
    <property type="evidence" value="ECO:0007669"/>
    <property type="project" value="UniProtKB-SubCell"/>
</dbReference>
<dbReference type="GO" id="GO:0005524">
    <property type="term" value="F:ATP binding"/>
    <property type="evidence" value="ECO:0007669"/>
    <property type="project" value="UniProtKB-UniRule"/>
</dbReference>
<accession>A0A5C8CH96</accession>
<comment type="catalytic activity">
    <reaction evidence="5">
        <text>3'-dephospho-CoA + ATP = ADP + CoA + H(+)</text>
        <dbReference type="Rhea" id="RHEA:18245"/>
        <dbReference type="ChEBI" id="CHEBI:15378"/>
        <dbReference type="ChEBI" id="CHEBI:30616"/>
        <dbReference type="ChEBI" id="CHEBI:57287"/>
        <dbReference type="ChEBI" id="CHEBI:57328"/>
        <dbReference type="ChEBI" id="CHEBI:456216"/>
        <dbReference type="EC" id="2.7.1.24"/>
    </reaction>
</comment>
<evidence type="ECO:0000256" key="2">
    <source>
        <dbReference type="ARBA" id="ARBA00022741"/>
    </source>
</evidence>
<dbReference type="EMBL" id="SAXT01000006">
    <property type="protein sequence ID" value="TXJ11062.1"/>
    <property type="molecule type" value="Genomic_DNA"/>
</dbReference>
<reference evidence="7 8" key="1">
    <citation type="journal article" date="1992" name="Lakartidningen">
        <title>[Penicillin V and not amoxicillin is the first choice preparation in acute otitis].</title>
        <authorList>
            <person name="Kamme C."/>
            <person name="Lundgren K."/>
            <person name="Prellner K."/>
        </authorList>
    </citation>
    <scope>NUCLEOTIDE SEQUENCE [LARGE SCALE GENOMIC DNA]</scope>
    <source>
        <strain evidence="7 8">W1</strain>
    </source>
</reference>
<protein>
    <recommendedName>
        <fullName evidence="5 6">Dephospho-CoA kinase</fullName>
        <ecNumber evidence="5 6">2.7.1.24</ecNumber>
    </recommendedName>
    <alternativeName>
        <fullName evidence="5">Dephosphocoenzyme A kinase</fullName>
    </alternativeName>
</protein>
<feature type="binding site" evidence="5">
    <location>
        <begin position="12"/>
        <end position="17"/>
    </location>
    <ligand>
        <name>ATP</name>
        <dbReference type="ChEBI" id="CHEBI:30616"/>
    </ligand>
</feature>
<dbReference type="GO" id="GO:0004140">
    <property type="term" value="F:dephospho-CoA kinase activity"/>
    <property type="evidence" value="ECO:0007669"/>
    <property type="project" value="UniProtKB-UniRule"/>
</dbReference>
<dbReference type="GO" id="GO:0015937">
    <property type="term" value="P:coenzyme A biosynthetic process"/>
    <property type="evidence" value="ECO:0007669"/>
    <property type="project" value="UniProtKB-UniRule"/>
</dbReference>
<evidence type="ECO:0000313" key="8">
    <source>
        <dbReference type="Proteomes" id="UP000325116"/>
    </source>
</evidence>
<organism evidence="7 8">
    <name type="scientific">Brachyspira aalborgi</name>
    <dbReference type="NCBI Taxonomy" id="29522"/>
    <lineage>
        <taxon>Bacteria</taxon>
        <taxon>Pseudomonadati</taxon>
        <taxon>Spirochaetota</taxon>
        <taxon>Spirochaetia</taxon>
        <taxon>Brachyspirales</taxon>
        <taxon>Brachyspiraceae</taxon>
        <taxon>Brachyspira</taxon>
    </lineage>
</organism>
<comment type="similarity">
    <text evidence="1 5">Belongs to the CoaE family.</text>
</comment>
<dbReference type="InterPro" id="IPR027417">
    <property type="entry name" value="P-loop_NTPase"/>
</dbReference>
<evidence type="ECO:0000256" key="5">
    <source>
        <dbReference type="HAMAP-Rule" id="MF_00376"/>
    </source>
</evidence>
<name>A0A5C8CH96_9SPIR</name>
<keyword evidence="2 5" id="KW-0547">Nucleotide-binding</keyword>
<dbReference type="CDD" id="cd02022">
    <property type="entry name" value="DPCK"/>
    <property type="match status" value="1"/>
</dbReference>
<dbReference type="AlphaFoldDB" id="A0A5C8CH96"/>
<evidence type="ECO:0000256" key="6">
    <source>
        <dbReference type="NCBIfam" id="TIGR00152"/>
    </source>
</evidence>
<dbReference type="Gene3D" id="3.40.50.300">
    <property type="entry name" value="P-loop containing nucleotide triphosphate hydrolases"/>
    <property type="match status" value="1"/>
</dbReference>
<gene>
    <name evidence="5" type="primary">coaE</name>
    <name evidence="7" type="ORF">EPJ80_10545</name>
</gene>
<dbReference type="PANTHER" id="PTHR10695">
    <property type="entry name" value="DEPHOSPHO-COA KINASE-RELATED"/>
    <property type="match status" value="1"/>
</dbReference>
<dbReference type="PANTHER" id="PTHR10695:SF46">
    <property type="entry name" value="BIFUNCTIONAL COENZYME A SYNTHASE-RELATED"/>
    <property type="match status" value="1"/>
</dbReference>
<evidence type="ECO:0000313" key="7">
    <source>
        <dbReference type="EMBL" id="TXJ11062.1"/>
    </source>
</evidence>
<proteinExistence type="inferred from homology"/>
<keyword evidence="4 5" id="KW-0173">Coenzyme A biosynthesis</keyword>
<sequence length="210" mass="24391">MKNVIGIFGLICSGKSSFSKLLAKELNALYIDADIIGHEALNDKIKKGELIKEFSSDILDNNGNIDRKKLGKIVFGNSKKLRKLESINYPYIEDKVYKLINSTDKDIVIEAALIMRSEIYKMCDSLIYVNSKTSDIIKRMRKSRNISEKEARKILKMQIDVKNKKFNADIIINNMRDYNHLIIVSKKLGRHYGTKSKSKQHDRRRKRIFY</sequence>
<dbReference type="RefSeq" id="WP_147758953.1">
    <property type="nucleotide sequence ID" value="NZ_SAXT01000006.1"/>
</dbReference>
<dbReference type="Proteomes" id="UP000325116">
    <property type="component" value="Unassembled WGS sequence"/>
</dbReference>
<comment type="subcellular location">
    <subcellularLocation>
        <location evidence="5">Cytoplasm</location>
    </subcellularLocation>
</comment>
<dbReference type="PROSITE" id="PS51219">
    <property type="entry name" value="DPCK"/>
    <property type="match status" value="1"/>
</dbReference>
<keyword evidence="5 7" id="KW-0808">Transferase</keyword>
<dbReference type="Pfam" id="PF01121">
    <property type="entry name" value="CoaE"/>
    <property type="match status" value="1"/>
</dbReference>
<dbReference type="HAMAP" id="MF_00376">
    <property type="entry name" value="Dephospho_CoA_kinase"/>
    <property type="match status" value="1"/>
</dbReference>
<comment type="function">
    <text evidence="5">Catalyzes the phosphorylation of the 3'-hydroxyl group of dephosphocoenzyme A to form coenzyme A.</text>
</comment>
<keyword evidence="3 5" id="KW-0067">ATP-binding</keyword>
<evidence type="ECO:0000256" key="4">
    <source>
        <dbReference type="ARBA" id="ARBA00022993"/>
    </source>
</evidence>
<dbReference type="NCBIfam" id="TIGR00152">
    <property type="entry name" value="dephospho-CoA kinase"/>
    <property type="match status" value="1"/>
</dbReference>
<keyword evidence="5 7" id="KW-0418">Kinase</keyword>
<dbReference type="EC" id="2.7.1.24" evidence="5 6"/>
<dbReference type="SUPFAM" id="SSF52540">
    <property type="entry name" value="P-loop containing nucleoside triphosphate hydrolases"/>
    <property type="match status" value="1"/>
</dbReference>
<dbReference type="UniPathway" id="UPA00241">
    <property type="reaction ID" value="UER00356"/>
</dbReference>
<keyword evidence="5" id="KW-0963">Cytoplasm</keyword>
<evidence type="ECO:0000256" key="3">
    <source>
        <dbReference type="ARBA" id="ARBA00022840"/>
    </source>
</evidence>
<dbReference type="InterPro" id="IPR001977">
    <property type="entry name" value="Depp_CoAkinase"/>
</dbReference>
<comment type="pathway">
    <text evidence="5">Cofactor biosynthesis; coenzyme A biosynthesis; CoA from (R)-pantothenate: step 5/5.</text>
</comment>
<evidence type="ECO:0000256" key="1">
    <source>
        <dbReference type="ARBA" id="ARBA00009018"/>
    </source>
</evidence>